<accession>A0A510W9S6</accession>
<dbReference type="EMBL" id="BJUG01000001">
    <property type="protein sequence ID" value="GEK35962.1"/>
    <property type="molecule type" value="Genomic_DNA"/>
</dbReference>
<name>A0A510W9S6_ENTTH</name>
<protein>
    <submittedName>
        <fullName evidence="2">Uncharacterized protein</fullName>
    </submittedName>
</protein>
<dbReference type="RefSeq" id="WP_256869209.1">
    <property type="nucleotide sequence ID" value="NZ_BJUG01000001.1"/>
</dbReference>
<gene>
    <name evidence="2" type="ORF">ETH01_02490</name>
</gene>
<feature type="transmembrane region" description="Helical" evidence="1">
    <location>
        <begin position="6"/>
        <end position="24"/>
    </location>
</feature>
<keyword evidence="1" id="KW-0472">Membrane</keyword>
<sequence>MKNKYFSWGILVLVVVVAGILALFKAEEGWLGFWDGIIESTII</sequence>
<organism evidence="2 3">
    <name type="scientific">Enterococcus thailandicus</name>
    <dbReference type="NCBI Taxonomy" id="417368"/>
    <lineage>
        <taxon>Bacteria</taxon>
        <taxon>Bacillati</taxon>
        <taxon>Bacillota</taxon>
        <taxon>Bacilli</taxon>
        <taxon>Lactobacillales</taxon>
        <taxon>Enterococcaceae</taxon>
        <taxon>Enterococcus</taxon>
    </lineage>
</organism>
<dbReference type="AlphaFoldDB" id="A0A510W9S6"/>
<evidence type="ECO:0000256" key="1">
    <source>
        <dbReference type="SAM" id="Phobius"/>
    </source>
</evidence>
<keyword evidence="1" id="KW-0812">Transmembrane</keyword>
<keyword evidence="1" id="KW-1133">Transmembrane helix</keyword>
<proteinExistence type="predicted"/>
<comment type="caution">
    <text evidence="2">The sequence shown here is derived from an EMBL/GenBank/DDBJ whole genome shotgun (WGS) entry which is preliminary data.</text>
</comment>
<reference evidence="2 3" key="1">
    <citation type="submission" date="2019-07" db="EMBL/GenBank/DDBJ databases">
        <title>Whole genome shotgun sequence of Enterococcus thailandicus NBRC 101867.</title>
        <authorList>
            <person name="Hosoyama A."/>
            <person name="Uohara A."/>
            <person name="Ohji S."/>
            <person name="Ichikawa N."/>
        </authorList>
    </citation>
    <scope>NUCLEOTIDE SEQUENCE [LARGE SCALE GENOMIC DNA]</scope>
    <source>
        <strain evidence="2 3">NBRC 101867</strain>
    </source>
</reference>
<dbReference type="Proteomes" id="UP000321361">
    <property type="component" value="Unassembled WGS sequence"/>
</dbReference>
<dbReference type="GeneID" id="80402736"/>
<evidence type="ECO:0000313" key="3">
    <source>
        <dbReference type="Proteomes" id="UP000321361"/>
    </source>
</evidence>
<evidence type="ECO:0000313" key="2">
    <source>
        <dbReference type="EMBL" id="GEK35962.1"/>
    </source>
</evidence>